<reference evidence="1 2" key="1">
    <citation type="submission" date="2023-04" db="EMBL/GenBank/DDBJ databases">
        <title>Lysobacter sp. strain UC isolated from soil sample.</title>
        <authorList>
            <person name="Choksket S."/>
            <person name="Harshvardhan F."/>
            <person name="Rana R."/>
            <person name="Patil P.B."/>
            <person name="Korpole S."/>
        </authorList>
    </citation>
    <scope>NUCLEOTIDE SEQUENCE [LARGE SCALE GENOMIC DNA]</scope>
    <source>
        <strain evidence="1 2">UC</strain>
    </source>
</reference>
<gene>
    <name evidence="1" type="ORF">P8609_00945</name>
</gene>
<dbReference type="RefSeq" id="WP_309260725.1">
    <property type="nucleotide sequence ID" value="NZ_JARUHG010000001.1"/>
</dbReference>
<evidence type="ECO:0008006" key="3">
    <source>
        <dbReference type="Google" id="ProtNLM"/>
    </source>
</evidence>
<comment type="caution">
    <text evidence="1">The sequence shown here is derived from an EMBL/GenBank/DDBJ whole genome shotgun (WGS) entry which is preliminary data.</text>
</comment>
<protein>
    <recommendedName>
        <fullName evidence="3">Guanylate cyclase domain-containing protein</fullName>
    </recommendedName>
</protein>
<proteinExistence type="predicted"/>
<evidence type="ECO:0000313" key="2">
    <source>
        <dbReference type="Proteomes" id="UP001233535"/>
    </source>
</evidence>
<organism evidence="1 2">
    <name type="scientific">Lysobacter arvi</name>
    <dbReference type="NCBI Taxonomy" id="3038776"/>
    <lineage>
        <taxon>Bacteria</taxon>
        <taxon>Pseudomonadati</taxon>
        <taxon>Pseudomonadota</taxon>
        <taxon>Gammaproteobacteria</taxon>
        <taxon>Lysobacterales</taxon>
        <taxon>Lysobacteraceae</taxon>
        <taxon>Lysobacter</taxon>
    </lineage>
</organism>
<dbReference type="EMBL" id="JARUHG010000001">
    <property type="protein sequence ID" value="MDR0181536.1"/>
    <property type="molecule type" value="Genomic_DNA"/>
</dbReference>
<evidence type="ECO:0000313" key="1">
    <source>
        <dbReference type="EMBL" id="MDR0181536.1"/>
    </source>
</evidence>
<dbReference type="Proteomes" id="UP001233535">
    <property type="component" value="Unassembled WGS sequence"/>
</dbReference>
<accession>A0ABU1C8M4</accession>
<keyword evidence="2" id="KW-1185">Reference proteome</keyword>
<sequence>MTSAVFEQSYVAFLDVLGFSEMVDRAVSQPEADELNRLYRCHIAARNLAAADRELSIIQFSDSVVISRPYDPSQFSSFIKMVADYQRLLLSERILCRGGVSRGPHYAKEAFVMSAGLIDAYLLESRRARYPRVIVSEDLLKLVGSKFIRKSPLLQEDDGVVFVDFLRGGRSREKQRLADAARQCITTCREHASSSVLEKGVWLAAYTDAALGTTLSLERFGSPDWASFDI</sequence>
<name>A0ABU1C8M4_9GAMM</name>